<evidence type="ECO:0000256" key="1">
    <source>
        <dbReference type="SAM" id="Phobius"/>
    </source>
</evidence>
<sequence length="132" mass="15065">MKNGIKVNFALNLFLTYAFLSPILSIFGWKYFLGFSLGMIGAELFWFLLNEEVDNFKKIGPKALRFGSLKRYSLFAIILLVTIKGMSVEGLVSTFLGFELLVFTIFTSSEMLNDRNPGGRMKLFDEGEFFKE</sequence>
<reference evidence="2" key="1">
    <citation type="journal article" date="2020" name="mSystems">
        <title>Genome- and Community-Level Interaction Insights into Carbon Utilization and Element Cycling Functions of Hydrothermarchaeota in Hydrothermal Sediment.</title>
        <authorList>
            <person name="Zhou Z."/>
            <person name="Liu Y."/>
            <person name="Xu W."/>
            <person name="Pan J."/>
            <person name="Luo Z.H."/>
            <person name="Li M."/>
        </authorList>
    </citation>
    <scope>NUCLEOTIDE SEQUENCE [LARGE SCALE GENOMIC DNA]</scope>
    <source>
        <strain evidence="2">SpSt-966</strain>
    </source>
</reference>
<dbReference type="AlphaFoldDB" id="A0A7V3RDQ1"/>
<name>A0A7V3RDQ1_9BACT</name>
<accession>A0A7V3RDQ1</accession>
<dbReference type="EMBL" id="DTPE01000041">
    <property type="protein sequence ID" value="HGE74676.1"/>
    <property type="molecule type" value="Genomic_DNA"/>
</dbReference>
<proteinExistence type="predicted"/>
<feature type="transmembrane region" description="Helical" evidence="1">
    <location>
        <begin position="31"/>
        <end position="49"/>
    </location>
</feature>
<evidence type="ECO:0000313" key="2">
    <source>
        <dbReference type="EMBL" id="HGE74676.1"/>
    </source>
</evidence>
<protein>
    <recommendedName>
        <fullName evidence="3">ATP synthase subunit I</fullName>
    </recommendedName>
</protein>
<evidence type="ECO:0008006" key="3">
    <source>
        <dbReference type="Google" id="ProtNLM"/>
    </source>
</evidence>
<comment type="caution">
    <text evidence="2">The sequence shown here is derived from an EMBL/GenBank/DDBJ whole genome shotgun (WGS) entry which is preliminary data.</text>
</comment>
<keyword evidence="1" id="KW-1133">Transmembrane helix</keyword>
<feature type="transmembrane region" description="Helical" evidence="1">
    <location>
        <begin position="69"/>
        <end position="86"/>
    </location>
</feature>
<gene>
    <name evidence="2" type="ORF">ENX73_00935</name>
</gene>
<keyword evidence="1" id="KW-0812">Transmembrane</keyword>
<keyword evidence="1" id="KW-0472">Membrane</keyword>
<feature type="transmembrane region" description="Helical" evidence="1">
    <location>
        <begin position="7"/>
        <end position="25"/>
    </location>
</feature>
<organism evidence="2">
    <name type="scientific">Mesoaciditoga lauensis</name>
    <dbReference type="NCBI Taxonomy" id="1495039"/>
    <lineage>
        <taxon>Bacteria</taxon>
        <taxon>Thermotogati</taxon>
        <taxon>Thermotogota</taxon>
        <taxon>Thermotogae</taxon>
        <taxon>Mesoaciditogales</taxon>
        <taxon>Mesoaciditogaceae</taxon>
        <taxon>Mesoaciditoga</taxon>
    </lineage>
</organism>